<evidence type="ECO:0000313" key="2">
    <source>
        <dbReference type="EMBL" id="BAO44794.1"/>
    </source>
</evidence>
<dbReference type="PANTHER" id="PTHR13939">
    <property type="entry name" value="NICOTINAMIDE-NUCLEOTIDE AMIDOHYDROLASE PNCC"/>
    <property type="match status" value="1"/>
</dbReference>
<dbReference type="PANTHER" id="PTHR13939:SF0">
    <property type="entry name" value="NMN AMIDOHYDROLASE-LIKE PROTEIN YFAY"/>
    <property type="match status" value="1"/>
</dbReference>
<dbReference type="SMART" id="SM00852">
    <property type="entry name" value="MoCF_biosynth"/>
    <property type="match status" value="1"/>
</dbReference>
<dbReference type="InterPro" id="IPR036425">
    <property type="entry name" value="MoaB/Mog-like_dom_sf"/>
</dbReference>
<dbReference type="SUPFAM" id="SSF53218">
    <property type="entry name" value="Molybdenum cofactor biosynthesis proteins"/>
    <property type="match status" value="1"/>
</dbReference>
<dbReference type="InterPro" id="IPR050101">
    <property type="entry name" value="CinA"/>
</dbReference>
<dbReference type="Pfam" id="PF00994">
    <property type="entry name" value="MoCF_biosynth"/>
    <property type="match status" value="1"/>
</dbReference>
<dbReference type="InterPro" id="IPR001453">
    <property type="entry name" value="MoaB/Mog_dom"/>
</dbReference>
<dbReference type="AlphaFoldDB" id="A0A7U6GJJ7"/>
<dbReference type="OrthoDB" id="9801454at2"/>
<dbReference type="Proteomes" id="UP000031631">
    <property type="component" value="Chromosome"/>
</dbReference>
<sequence length="249" mass="28181">MKFGLYVVGDEILSGRRRDTHVDWFRRILQARGHALAWVQILPDTPELLVRRFRQSLEADEKAFSCGGIGATPDDHTRDCAARAAGVPLVRHGRAAQLIEKQFLDSAHPHRIRMADLPRGSTLIPNPVNNVPGFSLREHYFLPGFPDMAHPMGEWVLDHYYSPEETPQREVSLRVYGVSENELMGIMQQMTRDWPALKLFSLPRMGEETFVELGFRGREGLEEAFDALQKALRAAGIDFQVSDVFQEGG</sequence>
<dbReference type="CDD" id="cd00885">
    <property type="entry name" value="cinA"/>
    <property type="match status" value="1"/>
</dbReference>
<name>A0A7U6GJJ7_9GAMM</name>
<dbReference type="EMBL" id="AP012273">
    <property type="protein sequence ID" value="BAO44794.1"/>
    <property type="molecule type" value="Genomic_DNA"/>
</dbReference>
<reference evidence="2 3" key="1">
    <citation type="journal article" date="2014" name="PLoS ONE">
        <title>Physiological and genomic features of a novel sulfur-oxidizing gammaproteobacterium belonging to a previously uncultivated symbiotic lineage isolated from a hydrothermal vent.</title>
        <authorList>
            <person name="Nunoura T."/>
            <person name="Takaki Y."/>
            <person name="Kazama H."/>
            <person name="Kakuta J."/>
            <person name="Shimamura S."/>
            <person name="Makita H."/>
            <person name="Hirai M."/>
            <person name="Miyazaki M."/>
            <person name="Takai K."/>
        </authorList>
    </citation>
    <scope>NUCLEOTIDE SEQUENCE [LARGE SCALE GENOMIC DNA]</scope>
    <source>
        <strain evidence="2 3">Hiromi1</strain>
    </source>
</reference>
<accession>A0A7U6GJJ7</accession>
<gene>
    <name evidence="2" type="ORF">TBH_C1879</name>
</gene>
<dbReference type="Gene3D" id="3.40.980.10">
    <property type="entry name" value="MoaB/Mog-like domain"/>
    <property type="match status" value="1"/>
</dbReference>
<keyword evidence="3" id="KW-1185">Reference proteome</keyword>
<feature type="domain" description="MoaB/Mog" evidence="1">
    <location>
        <begin position="4"/>
        <end position="164"/>
    </location>
</feature>
<protein>
    <submittedName>
        <fullName evidence="2">Molybdopterin binding domain protein</fullName>
    </submittedName>
</protein>
<evidence type="ECO:0000259" key="1">
    <source>
        <dbReference type="SMART" id="SM00852"/>
    </source>
</evidence>
<dbReference type="RefSeq" id="WP_041067977.1">
    <property type="nucleotide sequence ID" value="NZ_AP012273.1"/>
</dbReference>
<organism evidence="2 3">
    <name type="scientific">Thiolapillus brandeum</name>
    <dbReference type="NCBI Taxonomy" id="1076588"/>
    <lineage>
        <taxon>Bacteria</taxon>
        <taxon>Pseudomonadati</taxon>
        <taxon>Pseudomonadota</taxon>
        <taxon>Gammaproteobacteria</taxon>
        <taxon>Chromatiales</taxon>
        <taxon>Sedimenticolaceae</taxon>
        <taxon>Thiolapillus</taxon>
    </lineage>
</organism>
<dbReference type="KEGG" id="tbn:TBH_C1879"/>
<evidence type="ECO:0000313" key="3">
    <source>
        <dbReference type="Proteomes" id="UP000031631"/>
    </source>
</evidence>
<proteinExistence type="predicted"/>